<gene>
    <name evidence="8" type="ORF">GA0070603_6115</name>
</gene>
<dbReference type="InterPro" id="IPR003819">
    <property type="entry name" value="TauD/TfdA-like"/>
</dbReference>
<feature type="binding site" evidence="6">
    <location>
        <position position="160"/>
    </location>
    <ligand>
        <name>Fe cation</name>
        <dbReference type="ChEBI" id="CHEBI:24875"/>
    </ligand>
</feature>
<keyword evidence="4 6" id="KW-0408">Iron</keyword>
<dbReference type="AlphaFoldDB" id="A0A1C6W026"/>
<evidence type="ECO:0000256" key="4">
    <source>
        <dbReference type="ARBA" id="ARBA00023004"/>
    </source>
</evidence>
<dbReference type="STRING" id="47854.GA0070603_6115"/>
<protein>
    <submittedName>
        <fullName evidence="8">L-asparagine oxygenase</fullName>
    </submittedName>
</protein>
<comment type="similarity">
    <text evidence="1">Belongs to the clavaminate synthase family.</text>
</comment>
<dbReference type="GO" id="GO:0005506">
    <property type="term" value="F:iron ion binding"/>
    <property type="evidence" value="ECO:0007669"/>
    <property type="project" value="InterPro"/>
</dbReference>
<reference evidence="9" key="1">
    <citation type="submission" date="2016-06" db="EMBL/GenBank/DDBJ databases">
        <authorList>
            <person name="Varghese N."/>
            <person name="Submissions Spin"/>
        </authorList>
    </citation>
    <scope>NUCLEOTIDE SEQUENCE [LARGE SCALE GENOMIC DNA]</scope>
    <source>
        <strain evidence="9">DSM 44151</strain>
    </source>
</reference>
<feature type="binding site" evidence="5">
    <location>
        <position position="201"/>
    </location>
    <ligand>
        <name>2-oxoglutarate</name>
        <dbReference type="ChEBI" id="CHEBI:16810"/>
    </ligand>
</feature>
<name>A0A1C6W026_9ACTN</name>
<feature type="binding site" evidence="6">
    <location>
        <position position="290"/>
    </location>
    <ligand>
        <name>Fe cation</name>
        <dbReference type="ChEBI" id="CHEBI:24875"/>
    </ligand>
</feature>
<feature type="binding site" evidence="5">
    <location>
        <position position="308"/>
    </location>
    <ligand>
        <name>2-oxoglutarate</name>
        <dbReference type="ChEBI" id="CHEBI:16810"/>
    </ligand>
</feature>
<dbReference type="GeneID" id="43282719"/>
<dbReference type="InterPro" id="IPR042098">
    <property type="entry name" value="TauD-like_sf"/>
</dbReference>
<feature type="domain" description="TauD/TfdA-like" evidence="7">
    <location>
        <begin position="116"/>
        <end position="310"/>
    </location>
</feature>
<dbReference type="SUPFAM" id="SSF51197">
    <property type="entry name" value="Clavaminate synthase-like"/>
    <property type="match status" value="1"/>
</dbReference>
<feature type="binding site" evidence="5">
    <location>
        <position position="304"/>
    </location>
    <ligand>
        <name>2-oxoglutarate</name>
        <dbReference type="ChEBI" id="CHEBI:16810"/>
    </ligand>
</feature>
<organism evidence="8 9">
    <name type="scientific">Micromonospora chersina</name>
    <dbReference type="NCBI Taxonomy" id="47854"/>
    <lineage>
        <taxon>Bacteria</taxon>
        <taxon>Bacillati</taxon>
        <taxon>Actinomycetota</taxon>
        <taxon>Actinomycetes</taxon>
        <taxon>Micromonosporales</taxon>
        <taxon>Micromonosporaceae</taxon>
        <taxon>Micromonospora</taxon>
    </lineage>
</organism>
<evidence type="ECO:0000256" key="5">
    <source>
        <dbReference type="PIRSR" id="PIRSR019543-1"/>
    </source>
</evidence>
<evidence type="ECO:0000256" key="3">
    <source>
        <dbReference type="ARBA" id="ARBA00023002"/>
    </source>
</evidence>
<evidence type="ECO:0000256" key="2">
    <source>
        <dbReference type="ARBA" id="ARBA00022723"/>
    </source>
</evidence>
<evidence type="ECO:0000259" key="7">
    <source>
        <dbReference type="Pfam" id="PF02668"/>
    </source>
</evidence>
<dbReference type="Gene3D" id="3.60.130.10">
    <property type="entry name" value="Clavaminate synthase-like"/>
    <property type="match status" value="1"/>
</dbReference>
<evidence type="ECO:0000256" key="6">
    <source>
        <dbReference type="PIRSR" id="PIRSR019543-2"/>
    </source>
</evidence>
<evidence type="ECO:0000256" key="1">
    <source>
        <dbReference type="ARBA" id="ARBA00008425"/>
    </source>
</evidence>
<dbReference type="InterPro" id="IPR014503">
    <property type="entry name" value="Clavaminate_syn-like"/>
</dbReference>
<dbReference type="EMBL" id="FMIB01000002">
    <property type="protein sequence ID" value="SCL71896.1"/>
    <property type="molecule type" value="Genomic_DNA"/>
</dbReference>
<proteinExistence type="inferred from homology"/>
<dbReference type="GO" id="GO:0016491">
    <property type="term" value="F:oxidoreductase activity"/>
    <property type="evidence" value="ECO:0007669"/>
    <property type="project" value="UniProtKB-KW"/>
</dbReference>
<evidence type="ECO:0000313" key="8">
    <source>
        <dbReference type="EMBL" id="SCL71896.1"/>
    </source>
</evidence>
<dbReference type="Pfam" id="PF02668">
    <property type="entry name" value="TauD"/>
    <property type="match status" value="1"/>
</dbReference>
<keyword evidence="9" id="KW-1185">Reference proteome</keyword>
<accession>A0A1C6W026</accession>
<sequence length="327" mass="36033">MITDNETATSPTSETALSPAQAEELWNAVGRLIDRDYETLAPDEIADLALAVPALLPPDVRRRIVDYRRNAPNGDVLLLHGFLPEGITLPPTVEAPFAPVSGPAQTAALLLAGVMSLFGEPFTYSSLYKGRLVQNMVPVPTMEFTQTSQSSRGMLDWHVEDGFRDDRCDYAGLLCLRGDPSGASQYAQAKDLRLAPEVMATLRQTRFHVKPDPAHTLPADTPRRQIAVLTGSESAPEIIYDTHHIGPIDDADTEAADALRELHAGLDEVRISHVMSPGDLLIFDNKRVVHARTPFTARFDGTDRWLMRVMVCGSAVTFRRWGRRVPD</sequence>
<dbReference type="Proteomes" id="UP000198605">
    <property type="component" value="Unassembled WGS sequence"/>
</dbReference>
<keyword evidence="3" id="KW-0560">Oxidoreductase</keyword>
<dbReference type="PIRSF" id="PIRSF019543">
    <property type="entry name" value="Clavaminate_syn"/>
    <property type="match status" value="1"/>
</dbReference>
<dbReference type="OrthoDB" id="3872700at2"/>
<evidence type="ECO:0000313" key="9">
    <source>
        <dbReference type="Proteomes" id="UP000198605"/>
    </source>
</evidence>
<dbReference type="RefSeq" id="WP_139131956.1">
    <property type="nucleotide sequence ID" value="NZ_FMIB01000002.1"/>
</dbReference>
<keyword evidence="2 6" id="KW-0479">Metal-binding</keyword>
<feature type="binding site" evidence="6">
    <location>
        <position position="158"/>
    </location>
    <ligand>
        <name>Fe cation</name>
        <dbReference type="ChEBI" id="CHEBI:24875"/>
    </ligand>
</feature>